<feature type="transmembrane region" description="Helical" evidence="9">
    <location>
        <begin position="532"/>
        <end position="551"/>
    </location>
</feature>
<evidence type="ECO:0000256" key="9">
    <source>
        <dbReference type="SAM" id="Phobius"/>
    </source>
</evidence>
<evidence type="ECO:0000313" key="13">
    <source>
        <dbReference type="Proteomes" id="UP001473302"/>
    </source>
</evidence>
<keyword evidence="3 9" id="KW-1133">Transmembrane helix</keyword>
<dbReference type="Proteomes" id="UP001473302">
    <property type="component" value="Unassembled WGS sequence"/>
</dbReference>
<dbReference type="InterPro" id="IPR002455">
    <property type="entry name" value="GPCR3_GABA-B"/>
</dbReference>
<evidence type="ECO:0000256" key="4">
    <source>
        <dbReference type="ARBA" id="ARBA00023040"/>
    </source>
</evidence>
<reference evidence="12 13" key="1">
    <citation type="submission" date="2024-04" db="EMBL/GenBank/DDBJ databases">
        <title>genome sequences of Mucor flavus KT1a and Helicostylum pulchrum KT1b strains isolated from the surface of a dry-aged beef.</title>
        <authorList>
            <person name="Toyotome T."/>
            <person name="Hosono M."/>
            <person name="Torimaru M."/>
            <person name="Fukuda K."/>
            <person name="Mikami N."/>
        </authorList>
    </citation>
    <scope>NUCLEOTIDE SEQUENCE [LARGE SCALE GENOMIC DNA]</scope>
    <source>
        <strain evidence="12 13">KT1a</strain>
    </source>
</reference>
<dbReference type="InterPro" id="IPR001828">
    <property type="entry name" value="ANF_lig-bd_rcpt"/>
</dbReference>
<feature type="transmembrane region" description="Helical" evidence="9">
    <location>
        <begin position="493"/>
        <end position="511"/>
    </location>
</feature>
<evidence type="ECO:0000256" key="5">
    <source>
        <dbReference type="ARBA" id="ARBA00023136"/>
    </source>
</evidence>
<keyword evidence="2 9" id="KW-0812">Transmembrane</keyword>
<keyword evidence="8" id="KW-0807">Transducer</keyword>
<gene>
    <name evidence="12" type="ORF">MFLAVUS_009143</name>
</gene>
<evidence type="ECO:0000313" key="12">
    <source>
        <dbReference type="EMBL" id="GAA5815631.1"/>
    </source>
</evidence>
<comment type="caution">
    <text evidence="12">The sequence shown here is derived from an EMBL/GenBank/DDBJ whole genome shotgun (WGS) entry which is preliminary data.</text>
</comment>
<dbReference type="InterPro" id="IPR017978">
    <property type="entry name" value="GPCR_3_C"/>
</dbReference>
<evidence type="ECO:0000256" key="1">
    <source>
        <dbReference type="ARBA" id="ARBA00004141"/>
    </source>
</evidence>
<evidence type="ECO:0000256" key="2">
    <source>
        <dbReference type="ARBA" id="ARBA00022692"/>
    </source>
</evidence>
<evidence type="ECO:0000256" key="6">
    <source>
        <dbReference type="ARBA" id="ARBA00023170"/>
    </source>
</evidence>
<dbReference type="PANTHER" id="PTHR10519">
    <property type="entry name" value="GABA-B RECEPTOR"/>
    <property type="match status" value="1"/>
</dbReference>
<dbReference type="EMBL" id="BAABUK010000027">
    <property type="protein sequence ID" value="GAA5815631.1"/>
    <property type="molecule type" value="Genomic_DNA"/>
</dbReference>
<keyword evidence="4" id="KW-0297">G-protein coupled receptor</keyword>
<organism evidence="12 13">
    <name type="scientific">Mucor flavus</name>
    <dbReference type="NCBI Taxonomy" id="439312"/>
    <lineage>
        <taxon>Eukaryota</taxon>
        <taxon>Fungi</taxon>
        <taxon>Fungi incertae sedis</taxon>
        <taxon>Mucoromycota</taxon>
        <taxon>Mucoromycotina</taxon>
        <taxon>Mucoromycetes</taxon>
        <taxon>Mucorales</taxon>
        <taxon>Mucorineae</taxon>
        <taxon>Mucoraceae</taxon>
        <taxon>Mucor</taxon>
    </lineage>
</organism>
<evidence type="ECO:0000259" key="11">
    <source>
        <dbReference type="Pfam" id="PF01094"/>
    </source>
</evidence>
<evidence type="ECO:0000256" key="8">
    <source>
        <dbReference type="ARBA" id="ARBA00023224"/>
    </source>
</evidence>
<dbReference type="PANTHER" id="PTHR10519:SF20">
    <property type="entry name" value="G-PROTEIN COUPLED RECEPTOR 156-RELATED"/>
    <property type="match status" value="1"/>
</dbReference>
<protein>
    <submittedName>
        <fullName evidence="12">Uncharacterized protein</fullName>
    </submittedName>
</protein>
<dbReference type="Gene3D" id="3.40.50.2300">
    <property type="match status" value="2"/>
</dbReference>
<evidence type="ECO:0000259" key="10">
    <source>
        <dbReference type="Pfam" id="PF00003"/>
    </source>
</evidence>
<dbReference type="Pfam" id="PF00003">
    <property type="entry name" value="7tm_3"/>
    <property type="match status" value="1"/>
</dbReference>
<keyword evidence="6" id="KW-0675">Receptor</keyword>
<dbReference type="Pfam" id="PF01094">
    <property type="entry name" value="ANF_receptor"/>
    <property type="match status" value="1"/>
</dbReference>
<feature type="domain" description="G-protein coupled receptors family 3 profile" evidence="10">
    <location>
        <begin position="430"/>
        <end position="580"/>
    </location>
</feature>
<dbReference type="SUPFAM" id="SSF53822">
    <property type="entry name" value="Periplasmic binding protein-like I"/>
    <property type="match status" value="1"/>
</dbReference>
<keyword evidence="7" id="KW-0325">Glycoprotein</keyword>
<feature type="transmembrane region" description="Helical" evidence="9">
    <location>
        <begin position="563"/>
        <end position="589"/>
    </location>
</feature>
<dbReference type="InterPro" id="IPR028082">
    <property type="entry name" value="Peripla_BP_I"/>
</dbReference>
<name>A0ABP9Z956_9FUNG</name>
<evidence type="ECO:0000256" key="7">
    <source>
        <dbReference type="ARBA" id="ARBA00023180"/>
    </source>
</evidence>
<dbReference type="PRINTS" id="PR00248">
    <property type="entry name" value="GPCRMGR"/>
</dbReference>
<keyword evidence="13" id="KW-1185">Reference proteome</keyword>
<feature type="domain" description="Receptor ligand binding region" evidence="11">
    <location>
        <begin position="27"/>
        <end position="376"/>
    </location>
</feature>
<evidence type="ECO:0000256" key="3">
    <source>
        <dbReference type="ARBA" id="ARBA00022989"/>
    </source>
</evidence>
<dbReference type="InterPro" id="IPR000337">
    <property type="entry name" value="GPCR_3"/>
</dbReference>
<sequence length="838" mass="94527">MNRIVFPEAKTVKQNDSSLSNMIVTSEMAIEIAAESIKINNIIPDVDLKFVRYYSDNNVTGRTAWSTVKMIEDGVDAVIGDMVSTMTEISASITGLWKIPQCSFSSASVALSDKEKFPYFFRTSPSVMLYGEALVDWVYKMGWKSCTLIYTNSGVGRQVSDTMYHRRVRYGIEMERVAVYGSQPHQIKRSLDQLIETGNRIVLFADTNPITQIQYLQQAKEAGVFGKGWAWITMNNISPGFEQEIGKDDHISEYDGLMFVSGLWDLIGEPKYDSLNQIWKSKRVPEDYTQPENWESDGLSFNGPSAYSCTELLALGLRRALDTYDGGRSVALSDLRNRTFNSTKMVPSFYNLDYTGPAGRMVFNETGDLRFGYFDISYMKDGRSYHYVKVKLDQFEFRPNTTIIYPGGTTEKPVGTVARHEFTECEFVRLKSFYLVRIVGLIMALAVLPLVIWYAIFPMEVVEYNLSTITFCWLCSYPTAKAGNWQNFTISELAAGVWCFLLVAVSAFLAFKLSVTRNISSKWSETNQIAYVSYNTGIASLVASPAFFLPLDNYIVSYYLKISSALFAVTFSLAVLYFPKFIVIFRVILQETTKFSLYRMNADSEVELTKPSYSSSLEDNLNLNMVAKNLFDFTVQAHEGVLPVKKMARFEFFSIWELKHIILVPMKQSFVLTDKSKKNATLHSYTDCEIVPSEEASHHSFRVRTDVGLVFLFQVSDREALERWVKWFKGGKADDATVKKDQQQDTPVPLDQLSLPKLQSTTFGVGNDSGTTSIVQPSMAAHSSFYTPSAFSTSQQIQDGSQSALHNPLLSSNNLERNMSGINGGSFGVVQSSWQRYP</sequence>
<comment type="subcellular location">
    <subcellularLocation>
        <location evidence="1">Membrane</location>
        <topology evidence="1">Multi-pass membrane protein</topology>
    </subcellularLocation>
</comment>
<proteinExistence type="predicted"/>
<accession>A0ABP9Z956</accession>
<keyword evidence="5 9" id="KW-0472">Membrane</keyword>
<feature type="transmembrane region" description="Helical" evidence="9">
    <location>
        <begin position="434"/>
        <end position="456"/>
    </location>
</feature>